<protein>
    <recommendedName>
        <fullName evidence="3">Chemokine interleukin-8-like domain-containing protein</fullName>
    </recommendedName>
</protein>
<dbReference type="InParanoid" id="A0A672HQ46"/>
<reference evidence="4" key="1">
    <citation type="submission" date="2019-06" db="EMBL/GenBank/DDBJ databases">
        <authorList>
            <consortium name="Wellcome Sanger Institute Data Sharing"/>
        </authorList>
    </citation>
    <scope>NUCLEOTIDE SEQUENCE [LARGE SCALE GENOMIC DNA]</scope>
</reference>
<dbReference type="Proteomes" id="UP000472267">
    <property type="component" value="Chromosome 12"/>
</dbReference>
<dbReference type="SUPFAM" id="SSF54117">
    <property type="entry name" value="Interleukin 8-like chemokines"/>
    <property type="match status" value="1"/>
</dbReference>
<accession>A0A672HQ46</accession>
<evidence type="ECO:0000256" key="2">
    <source>
        <dbReference type="SAM" id="SignalP"/>
    </source>
</evidence>
<sequence>MKSSAIMAAVAILSCLLVLCAQGRPVPESSRCQCSNGFTKIQGSMLRKPHQFHVQHPTNFCPNTEIILTLAGGKKKCVDPKSRLGGLERSYVTTCTDDAAAWKQISKSIFSQKHHHHIVLLILRNQSKS</sequence>
<reference evidence="4" key="3">
    <citation type="submission" date="2025-09" db="UniProtKB">
        <authorList>
            <consortium name="Ensembl"/>
        </authorList>
    </citation>
    <scope>IDENTIFICATION</scope>
</reference>
<name>A0A672HQ46_SALFA</name>
<dbReference type="AlphaFoldDB" id="A0A672HQ46"/>
<organism evidence="4 5">
    <name type="scientific">Salarias fasciatus</name>
    <name type="common">Jewelled blenny</name>
    <name type="synonym">Blennius fasciatus</name>
    <dbReference type="NCBI Taxonomy" id="181472"/>
    <lineage>
        <taxon>Eukaryota</taxon>
        <taxon>Metazoa</taxon>
        <taxon>Chordata</taxon>
        <taxon>Craniata</taxon>
        <taxon>Vertebrata</taxon>
        <taxon>Euteleostomi</taxon>
        <taxon>Actinopterygii</taxon>
        <taxon>Neopterygii</taxon>
        <taxon>Teleostei</taxon>
        <taxon>Neoteleostei</taxon>
        <taxon>Acanthomorphata</taxon>
        <taxon>Ovalentaria</taxon>
        <taxon>Blenniimorphae</taxon>
        <taxon>Blenniiformes</taxon>
        <taxon>Blennioidei</taxon>
        <taxon>Blenniidae</taxon>
        <taxon>Salariinae</taxon>
        <taxon>Salarias</taxon>
    </lineage>
</organism>
<keyword evidence="2" id="KW-0732">Signal</keyword>
<evidence type="ECO:0000259" key="3">
    <source>
        <dbReference type="Pfam" id="PF00048"/>
    </source>
</evidence>
<feature type="chain" id="PRO_5025637466" description="Chemokine interleukin-8-like domain-containing protein" evidence="2">
    <location>
        <begin position="24"/>
        <end position="129"/>
    </location>
</feature>
<proteinExistence type="predicted"/>
<dbReference type="FunCoup" id="A0A672HQ46">
    <property type="interactions" value="794"/>
</dbReference>
<feature type="signal peptide" evidence="2">
    <location>
        <begin position="1"/>
        <end position="23"/>
    </location>
</feature>
<dbReference type="Pfam" id="PF00048">
    <property type="entry name" value="IL8"/>
    <property type="match status" value="1"/>
</dbReference>
<dbReference type="InterPro" id="IPR036048">
    <property type="entry name" value="Interleukin_8-like_sf"/>
</dbReference>
<dbReference type="InterPro" id="IPR001811">
    <property type="entry name" value="Chemokine_IL8-like_dom"/>
</dbReference>
<evidence type="ECO:0000256" key="1">
    <source>
        <dbReference type="ARBA" id="ARBA00022514"/>
    </source>
</evidence>
<dbReference type="PROSITE" id="PS51257">
    <property type="entry name" value="PROKAR_LIPOPROTEIN"/>
    <property type="match status" value="1"/>
</dbReference>
<reference evidence="4" key="2">
    <citation type="submission" date="2025-08" db="UniProtKB">
        <authorList>
            <consortium name="Ensembl"/>
        </authorList>
    </citation>
    <scope>IDENTIFICATION</scope>
</reference>
<evidence type="ECO:0000313" key="5">
    <source>
        <dbReference type="Proteomes" id="UP000472267"/>
    </source>
</evidence>
<keyword evidence="1" id="KW-0202">Cytokine</keyword>
<dbReference type="GO" id="GO:0005615">
    <property type="term" value="C:extracellular space"/>
    <property type="evidence" value="ECO:0007669"/>
    <property type="project" value="UniProtKB-KW"/>
</dbReference>
<dbReference type="OMA" id="ISPNIFC"/>
<dbReference type="Ensembl" id="ENSSFAT00005032184.1">
    <property type="protein sequence ID" value="ENSSFAP00005031060.1"/>
    <property type="gene ID" value="ENSSFAG00005015767.1"/>
</dbReference>
<dbReference type="Gene3D" id="2.40.50.40">
    <property type="match status" value="1"/>
</dbReference>
<dbReference type="GO" id="GO:0006955">
    <property type="term" value="P:immune response"/>
    <property type="evidence" value="ECO:0007669"/>
    <property type="project" value="InterPro"/>
</dbReference>
<feature type="domain" description="Chemokine interleukin-8-like" evidence="3">
    <location>
        <begin position="30"/>
        <end position="83"/>
    </location>
</feature>
<evidence type="ECO:0000313" key="4">
    <source>
        <dbReference type="Ensembl" id="ENSSFAP00005031060.1"/>
    </source>
</evidence>
<keyword evidence="5" id="KW-1185">Reference proteome</keyword>
<dbReference type="GO" id="GO:0008009">
    <property type="term" value="F:chemokine activity"/>
    <property type="evidence" value="ECO:0007669"/>
    <property type="project" value="InterPro"/>
</dbReference>